<proteinExistence type="predicted"/>
<evidence type="ECO:0000313" key="1">
    <source>
        <dbReference type="EMBL" id="GBP32755.1"/>
    </source>
</evidence>
<accession>A0A4C1V3F3</accession>
<evidence type="ECO:0000313" key="2">
    <source>
        <dbReference type="Proteomes" id="UP000299102"/>
    </source>
</evidence>
<reference evidence="1 2" key="1">
    <citation type="journal article" date="2019" name="Commun. Biol.">
        <title>The bagworm genome reveals a unique fibroin gene that provides high tensile strength.</title>
        <authorList>
            <person name="Kono N."/>
            <person name="Nakamura H."/>
            <person name="Ohtoshi R."/>
            <person name="Tomita M."/>
            <person name="Numata K."/>
            <person name="Arakawa K."/>
        </authorList>
    </citation>
    <scope>NUCLEOTIDE SEQUENCE [LARGE SCALE GENOMIC DNA]</scope>
</reference>
<dbReference type="Proteomes" id="UP000299102">
    <property type="component" value="Unassembled WGS sequence"/>
</dbReference>
<name>A0A4C1V3F3_EUMVA</name>
<gene>
    <name evidence="1" type="ORF">EVAR_18908_1</name>
</gene>
<organism evidence="1 2">
    <name type="scientific">Eumeta variegata</name>
    <name type="common">Bagworm moth</name>
    <name type="synonym">Eumeta japonica</name>
    <dbReference type="NCBI Taxonomy" id="151549"/>
    <lineage>
        <taxon>Eukaryota</taxon>
        <taxon>Metazoa</taxon>
        <taxon>Ecdysozoa</taxon>
        <taxon>Arthropoda</taxon>
        <taxon>Hexapoda</taxon>
        <taxon>Insecta</taxon>
        <taxon>Pterygota</taxon>
        <taxon>Neoptera</taxon>
        <taxon>Endopterygota</taxon>
        <taxon>Lepidoptera</taxon>
        <taxon>Glossata</taxon>
        <taxon>Ditrysia</taxon>
        <taxon>Tineoidea</taxon>
        <taxon>Psychidae</taxon>
        <taxon>Oiketicinae</taxon>
        <taxon>Eumeta</taxon>
    </lineage>
</organism>
<keyword evidence="2" id="KW-1185">Reference proteome</keyword>
<comment type="caution">
    <text evidence="1">The sequence shown here is derived from an EMBL/GenBank/DDBJ whole genome shotgun (WGS) entry which is preliminary data.</text>
</comment>
<protein>
    <submittedName>
        <fullName evidence="1">Uncharacterized protein</fullName>
    </submittedName>
</protein>
<sequence length="95" mass="10475">MQVTSASVMRRVGVPLLASDYEYVLDNRRGPCRVRPPTVYFSGVHVRMRSVDSSTSFSHVASPDWTQKVLVFYIDRSCYQINTASADIAGLGSGS</sequence>
<dbReference type="EMBL" id="BGZK01000264">
    <property type="protein sequence ID" value="GBP32755.1"/>
    <property type="molecule type" value="Genomic_DNA"/>
</dbReference>
<dbReference type="AlphaFoldDB" id="A0A4C1V3F3"/>